<feature type="compositionally biased region" description="Basic and acidic residues" evidence="1">
    <location>
        <begin position="730"/>
        <end position="739"/>
    </location>
</feature>
<organism evidence="3 4">
    <name type="scientific">Mortierella hygrophila</name>
    <dbReference type="NCBI Taxonomy" id="979708"/>
    <lineage>
        <taxon>Eukaryota</taxon>
        <taxon>Fungi</taxon>
        <taxon>Fungi incertae sedis</taxon>
        <taxon>Mucoromycota</taxon>
        <taxon>Mortierellomycotina</taxon>
        <taxon>Mortierellomycetes</taxon>
        <taxon>Mortierellales</taxon>
        <taxon>Mortierellaceae</taxon>
        <taxon>Mortierella</taxon>
    </lineage>
</organism>
<feature type="region of interest" description="Disordered" evidence="1">
    <location>
        <begin position="583"/>
        <end position="813"/>
    </location>
</feature>
<dbReference type="InterPro" id="IPR036867">
    <property type="entry name" value="R3H_dom_sf"/>
</dbReference>
<feature type="domain" description="SUZ" evidence="2">
    <location>
        <begin position="102"/>
        <end position="203"/>
    </location>
</feature>
<dbReference type="SUPFAM" id="SSF82708">
    <property type="entry name" value="R3H domain"/>
    <property type="match status" value="1"/>
</dbReference>
<feature type="compositionally biased region" description="Low complexity" evidence="1">
    <location>
        <begin position="423"/>
        <end position="434"/>
    </location>
</feature>
<feature type="region of interest" description="Disordered" evidence="1">
    <location>
        <begin position="446"/>
        <end position="479"/>
    </location>
</feature>
<protein>
    <submittedName>
        <fullName evidence="3">R3H domain-containing protein 2</fullName>
    </submittedName>
</protein>
<dbReference type="Proteomes" id="UP000723463">
    <property type="component" value="Unassembled WGS sequence"/>
</dbReference>
<dbReference type="InterPro" id="IPR051937">
    <property type="entry name" value="R3H_domain_containing"/>
</dbReference>
<feature type="compositionally biased region" description="Basic residues" evidence="1">
    <location>
        <begin position="451"/>
        <end position="474"/>
    </location>
</feature>
<feature type="compositionally biased region" description="Low complexity" evidence="1">
    <location>
        <begin position="234"/>
        <end position="245"/>
    </location>
</feature>
<dbReference type="InterPro" id="IPR024771">
    <property type="entry name" value="SUZ"/>
</dbReference>
<comment type="caution">
    <text evidence="3">The sequence shown here is derived from an EMBL/GenBank/DDBJ whole genome shotgun (WGS) entry which is preliminary data.</text>
</comment>
<dbReference type="EMBL" id="JAAAXW010000036">
    <property type="protein sequence ID" value="KAF9547903.1"/>
    <property type="molecule type" value="Genomic_DNA"/>
</dbReference>
<dbReference type="PANTHER" id="PTHR15672:SF8">
    <property type="entry name" value="PROTEIN ENCORE"/>
    <property type="match status" value="1"/>
</dbReference>
<sequence>MTTTTTVSIDAAVEATTASLGGSLDEVLLTALQNRQDRLFLLKLEGEYCNFIQDPSKDVLEFPWLNSYFRMMIHRSAIYYRLARTVNAAQKKIILSKTEHTSIPVLRFQELVEEEEDVPVKSFKVLRRSPPRPVSACEARGSTVTATAIPGVASSAPTQSSPWQEPGRQLTGSGNDRRGAGATLEQREAAYAKARARIFDTENKDEEEKENNREEHKQPCQDASSTPKGEPRRSPSVTSGTSSPTMRTIASTVDSLSKLDLSQGHGHNKAKSDITRRTSTSSTISSSSSSSGATMADISARTDFVGSWMMGGGGHSMPHPPSGMYDHRSVARNNASYCECGADHGSVGHDIAIGAQYNTPSRRASCACHNHRQQPQESHHHHHPAVCSCQNSHGSSQQSSSSMRLTSSVHGGYPAASALPRHQQQQRQQQLQQQRLFSPCNQQHYPQQYQHHPHQHPHQHPSHQHQHQHQHHPGYQHPVQYGHTHVCARLDPQAQHQHQGHQQHRQPHFNQQYQTHHHQLSHQSHCFIPHHASSHNHHQHNRGAGSSNSGLQDPRWLDCIPRPEMQPSHYNASPANSVSGMIIESNPAPTQDVPPPHPELFQVSVRPYPSSNGYRPCRQGISLPQQMTRQTQQRQHRHPPGQGQTQGQQGQGQNHNEQRQHQQRQQSSAPNTRQQQQQQQQRGQQQAQQHQQQKLSVGSIDHPQSPAPTSSSSSSSSTSYSSSTKRHSHGGSEGRKEVRGASSHTRHHNHRQQEQHHQQQDTIKSRDDSLHVPITVYDVERRPPKSTELYDPYAATNAPACGSGSKSRDHHKH</sequence>
<dbReference type="Pfam" id="PF12752">
    <property type="entry name" value="SUZ"/>
    <property type="match status" value="1"/>
</dbReference>
<gene>
    <name evidence="3" type="primary">R3HDM2</name>
    <name evidence="3" type="ORF">EC957_007630</name>
</gene>
<feature type="compositionally biased region" description="Low complexity" evidence="1">
    <location>
        <begin position="640"/>
        <end position="655"/>
    </location>
</feature>
<feature type="compositionally biased region" description="Low complexity" evidence="1">
    <location>
        <begin position="624"/>
        <end position="633"/>
    </location>
</feature>
<feature type="region of interest" description="Disordered" evidence="1">
    <location>
        <begin position="148"/>
        <end position="180"/>
    </location>
</feature>
<feature type="region of interest" description="Disordered" evidence="1">
    <location>
        <begin position="200"/>
        <end position="247"/>
    </location>
</feature>
<dbReference type="GO" id="GO:0003676">
    <property type="term" value="F:nucleic acid binding"/>
    <property type="evidence" value="ECO:0007669"/>
    <property type="project" value="InterPro"/>
</dbReference>
<feature type="region of interest" description="Disordered" evidence="1">
    <location>
        <begin position="533"/>
        <end position="559"/>
    </location>
</feature>
<reference evidence="3" key="1">
    <citation type="journal article" date="2020" name="Fungal Divers.">
        <title>Resolving the Mortierellaceae phylogeny through synthesis of multi-gene phylogenetics and phylogenomics.</title>
        <authorList>
            <person name="Vandepol N."/>
            <person name="Liber J."/>
            <person name="Desiro A."/>
            <person name="Na H."/>
            <person name="Kennedy M."/>
            <person name="Barry K."/>
            <person name="Grigoriev I.V."/>
            <person name="Miller A.N."/>
            <person name="O'Donnell K."/>
            <person name="Stajich J.E."/>
            <person name="Bonito G."/>
        </authorList>
    </citation>
    <scope>NUCLEOTIDE SEQUENCE</scope>
    <source>
        <strain evidence="3">NRRL 2591</strain>
    </source>
</reference>
<evidence type="ECO:0000313" key="3">
    <source>
        <dbReference type="EMBL" id="KAF9547903.1"/>
    </source>
</evidence>
<proteinExistence type="predicted"/>
<dbReference type="CDD" id="cd02642">
    <property type="entry name" value="R3H_encore_like"/>
    <property type="match status" value="1"/>
</dbReference>
<dbReference type="Gene3D" id="3.30.1370.50">
    <property type="entry name" value="R3H-like domain"/>
    <property type="match status" value="1"/>
</dbReference>
<feature type="compositionally biased region" description="Basic and acidic residues" evidence="1">
    <location>
        <begin position="751"/>
        <end position="770"/>
    </location>
</feature>
<dbReference type="AlphaFoldDB" id="A0A9P6FD96"/>
<dbReference type="PROSITE" id="PS51673">
    <property type="entry name" value="SUZ"/>
    <property type="match status" value="1"/>
</dbReference>
<feature type="compositionally biased region" description="Low complexity" evidence="1">
    <location>
        <begin position="388"/>
        <end position="408"/>
    </location>
</feature>
<accession>A0A9P6FD96</accession>
<dbReference type="PANTHER" id="PTHR15672">
    <property type="entry name" value="CAMP-REGULATED PHOSPHOPROTEIN 21 RELATED R3H DOMAIN CONTAINING PROTEIN"/>
    <property type="match status" value="1"/>
</dbReference>
<name>A0A9P6FD96_9FUNG</name>
<evidence type="ECO:0000256" key="1">
    <source>
        <dbReference type="SAM" id="MobiDB-lite"/>
    </source>
</evidence>
<evidence type="ECO:0000259" key="2">
    <source>
        <dbReference type="PROSITE" id="PS51673"/>
    </source>
</evidence>
<feature type="compositionally biased region" description="Basic and acidic residues" evidence="1">
    <location>
        <begin position="210"/>
        <end position="219"/>
    </location>
</feature>
<feature type="region of interest" description="Disordered" evidence="1">
    <location>
        <begin position="375"/>
        <end position="434"/>
    </location>
</feature>
<keyword evidence="4" id="KW-1185">Reference proteome</keyword>
<feature type="compositionally biased region" description="Low complexity" evidence="1">
    <location>
        <begin position="709"/>
        <end position="723"/>
    </location>
</feature>
<feature type="compositionally biased region" description="Low complexity" evidence="1">
    <location>
        <begin position="277"/>
        <end position="291"/>
    </location>
</feature>
<feature type="region of interest" description="Disordered" evidence="1">
    <location>
        <begin position="260"/>
        <end position="295"/>
    </location>
</feature>
<evidence type="ECO:0000313" key="4">
    <source>
        <dbReference type="Proteomes" id="UP000723463"/>
    </source>
</evidence>
<feature type="compositionally biased region" description="Low complexity" evidence="1">
    <location>
        <begin position="674"/>
        <end position="693"/>
    </location>
</feature>